<accession>A0A151N1P8</accession>
<dbReference type="PANTHER" id="PTHR24300:SF291">
    <property type="entry name" value="CYTOCHROME P450 2W1"/>
    <property type="match status" value="1"/>
</dbReference>
<dbReference type="GO" id="GO:0006805">
    <property type="term" value="P:xenobiotic metabolic process"/>
    <property type="evidence" value="ECO:0007669"/>
    <property type="project" value="TreeGrafter"/>
</dbReference>
<keyword evidence="3" id="KW-0479">Metal-binding</keyword>
<dbReference type="GO" id="GO:0005737">
    <property type="term" value="C:cytoplasm"/>
    <property type="evidence" value="ECO:0007669"/>
    <property type="project" value="TreeGrafter"/>
</dbReference>
<evidence type="ECO:0000256" key="4">
    <source>
        <dbReference type="ARBA" id="ARBA00023004"/>
    </source>
</evidence>
<dbReference type="GO" id="GO:0020037">
    <property type="term" value="F:heme binding"/>
    <property type="evidence" value="ECO:0007669"/>
    <property type="project" value="InterPro"/>
</dbReference>
<dbReference type="PANTHER" id="PTHR24300">
    <property type="entry name" value="CYTOCHROME P450 508A4-RELATED"/>
    <property type="match status" value="1"/>
</dbReference>
<dbReference type="InterPro" id="IPR001128">
    <property type="entry name" value="Cyt_P450"/>
</dbReference>
<dbReference type="AlphaFoldDB" id="A0A151N1P8"/>
<evidence type="ECO:0000313" key="5">
    <source>
        <dbReference type="EMBL" id="KYO30682.1"/>
    </source>
</evidence>
<evidence type="ECO:0000256" key="3">
    <source>
        <dbReference type="ARBA" id="ARBA00022723"/>
    </source>
</evidence>
<comment type="caution">
    <text evidence="5">The sequence shown here is derived from an EMBL/GenBank/DDBJ whole genome shotgun (WGS) entry which is preliminary data.</text>
</comment>
<dbReference type="Gene3D" id="1.10.630.10">
    <property type="entry name" value="Cytochrome P450"/>
    <property type="match status" value="1"/>
</dbReference>
<organism evidence="5 6">
    <name type="scientific">Alligator mississippiensis</name>
    <name type="common">American alligator</name>
    <dbReference type="NCBI Taxonomy" id="8496"/>
    <lineage>
        <taxon>Eukaryota</taxon>
        <taxon>Metazoa</taxon>
        <taxon>Chordata</taxon>
        <taxon>Craniata</taxon>
        <taxon>Vertebrata</taxon>
        <taxon>Euteleostomi</taxon>
        <taxon>Archelosauria</taxon>
        <taxon>Archosauria</taxon>
        <taxon>Crocodylia</taxon>
        <taxon>Alligatoridae</taxon>
        <taxon>Alligatorinae</taxon>
        <taxon>Alligator</taxon>
    </lineage>
</organism>
<dbReference type="GO" id="GO:0006082">
    <property type="term" value="P:organic acid metabolic process"/>
    <property type="evidence" value="ECO:0007669"/>
    <property type="project" value="TreeGrafter"/>
</dbReference>
<sequence>MSLMKGVLFFWRRLWKTTRRFTMATMQDLGMRKKLLEGRNPEKLHFLIEMIKSFNSEPFKLRFDYKDPGFVNLLKLIDEVMILLGSPYLHNCFSIVDGKHYAVARMILRHVEEVCMVLRKYIKTSRKDIDKNNLRSYIDALFFKQQEKKKKSNSLFHDANVLASTLDLMMAGTETTSTTLQWAILLMKKYAEIQGTTHICFT</sequence>
<dbReference type="GO" id="GO:0005506">
    <property type="term" value="F:iron ion binding"/>
    <property type="evidence" value="ECO:0007669"/>
    <property type="project" value="InterPro"/>
</dbReference>
<keyword evidence="4" id="KW-0408">Iron</keyword>
<proteinExistence type="inferred from homology"/>
<dbReference type="InterPro" id="IPR050182">
    <property type="entry name" value="Cytochrome_P450_fam2"/>
</dbReference>
<evidence type="ECO:0000313" key="6">
    <source>
        <dbReference type="Proteomes" id="UP000050525"/>
    </source>
</evidence>
<gene>
    <name evidence="5" type="ORF">Y1Q_0008304</name>
</gene>
<name>A0A151N1P8_ALLMI</name>
<evidence type="ECO:0000256" key="2">
    <source>
        <dbReference type="ARBA" id="ARBA00010617"/>
    </source>
</evidence>
<keyword evidence="6" id="KW-1185">Reference proteome</keyword>
<dbReference type="InterPro" id="IPR002401">
    <property type="entry name" value="Cyt_P450_E_grp-I"/>
</dbReference>
<dbReference type="Proteomes" id="UP000050525">
    <property type="component" value="Unassembled WGS sequence"/>
</dbReference>
<dbReference type="SUPFAM" id="SSF48264">
    <property type="entry name" value="Cytochrome P450"/>
    <property type="match status" value="1"/>
</dbReference>
<reference evidence="5 6" key="1">
    <citation type="journal article" date="2012" name="Genome Biol.">
        <title>Sequencing three crocodilian genomes to illuminate the evolution of archosaurs and amniotes.</title>
        <authorList>
            <person name="St John J.A."/>
            <person name="Braun E.L."/>
            <person name="Isberg S.R."/>
            <person name="Miles L.G."/>
            <person name="Chong A.Y."/>
            <person name="Gongora J."/>
            <person name="Dalzell P."/>
            <person name="Moran C."/>
            <person name="Bed'hom B."/>
            <person name="Abzhanov A."/>
            <person name="Burgess S.C."/>
            <person name="Cooksey A.M."/>
            <person name="Castoe T.A."/>
            <person name="Crawford N.G."/>
            <person name="Densmore L.D."/>
            <person name="Drew J.C."/>
            <person name="Edwards S.V."/>
            <person name="Faircloth B.C."/>
            <person name="Fujita M.K."/>
            <person name="Greenwold M.J."/>
            <person name="Hoffmann F.G."/>
            <person name="Howard J.M."/>
            <person name="Iguchi T."/>
            <person name="Janes D.E."/>
            <person name="Khan S.Y."/>
            <person name="Kohno S."/>
            <person name="de Koning A.J."/>
            <person name="Lance S.L."/>
            <person name="McCarthy F.M."/>
            <person name="McCormack J.E."/>
            <person name="Merchant M.E."/>
            <person name="Peterson D.G."/>
            <person name="Pollock D.D."/>
            <person name="Pourmand N."/>
            <person name="Raney B.J."/>
            <person name="Roessler K.A."/>
            <person name="Sanford J.R."/>
            <person name="Sawyer R.H."/>
            <person name="Schmidt C.J."/>
            <person name="Triplett E.W."/>
            <person name="Tuberville T.D."/>
            <person name="Venegas-Anaya M."/>
            <person name="Howard J.T."/>
            <person name="Jarvis E.D."/>
            <person name="Guillette L.J.Jr."/>
            <person name="Glenn T.C."/>
            <person name="Green R.E."/>
            <person name="Ray D.A."/>
        </authorList>
    </citation>
    <scope>NUCLEOTIDE SEQUENCE [LARGE SCALE GENOMIC DNA]</scope>
    <source>
        <strain evidence="5">KSC_2009_1</strain>
    </source>
</reference>
<dbReference type="PRINTS" id="PR00463">
    <property type="entry name" value="EP450I"/>
</dbReference>
<dbReference type="STRING" id="8496.A0A151N1P8"/>
<dbReference type="GO" id="GO:0016712">
    <property type="term" value="F:oxidoreductase activity, acting on paired donors, with incorporation or reduction of molecular oxygen, reduced flavin or flavoprotein as one donor, and incorporation of one atom of oxygen"/>
    <property type="evidence" value="ECO:0007669"/>
    <property type="project" value="TreeGrafter"/>
</dbReference>
<dbReference type="InterPro" id="IPR036396">
    <property type="entry name" value="Cyt_P450_sf"/>
</dbReference>
<dbReference type="Pfam" id="PF00067">
    <property type="entry name" value="p450"/>
    <property type="match status" value="1"/>
</dbReference>
<protein>
    <submittedName>
        <fullName evidence="5">Uncharacterized protein</fullName>
    </submittedName>
</protein>
<evidence type="ECO:0000256" key="1">
    <source>
        <dbReference type="ARBA" id="ARBA00001971"/>
    </source>
</evidence>
<comment type="similarity">
    <text evidence="2">Belongs to the cytochrome P450 family.</text>
</comment>
<dbReference type="EMBL" id="AKHW03004154">
    <property type="protein sequence ID" value="KYO30682.1"/>
    <property type="molecule type" value="Genomic_DNA"/>
</dbReference>
<comment type="cofactor">
    <cofactor evidence="1">
        <name>heme</name>
        <dbReference type="ChEBI" id="CHEBI:30413"/>
    </cofactor>
</comment>